<proteinExistence type="predicted"/>
<dbReference type="RefSeq" id="WP_068958666.1">
    <property type="nucleotide sequence ID" value="NZ_LGLV01000021.1"/>
</dbReference>
<dbReference type="Proteomes" id="UP000093111">
    <property type="component" value="Unassembled WGS sequence"/>
</dbReference>
<comment type="caution">
    <text evidence="1">The sequence shown here is derived from an EMBL/GenBank/DDBJ whole genome shotgun (WGS) entry which is preliminary data.</text>
</comment>
<dbReference type="EMBL" id="LGLV01000021">
    <property type="protein sequence ID" value="OBZ92237.1"/>
    <property type="molecule type" value="Genomic_DNA"/>
</dbReference>
<evidence type="ECO:0000313" key="1">
    <source>
        <dbReference type="EMBL" id="OBZ92237.1"/>
    </source>
</evidence>
<organism evidence="1 2">
    <name type="scientific">Pararhizobium polonicum</name>
    <dbReference type="NCBI Taxonomy" id="1612624"/>
    <lineage>
        <taxon>Bacteria</taxon>
        <taxon>Pseudomonadati</taxon>
        <taxon>Pseudomonadota</taxon>
        <taxon>Alphaproteobacteria</taxon>
        <taxon>Hyphomicrobiales</taxon>
        <taxon>Rhizobiaceae</taxon>
        <taxon>Rhizobium/Agrobacterium group</taxon>
        <taxon>Pararhizobium</taxon>
    </lineage>
</organism>
<dbReference type="STRING" id="1612624.ADU59_27440"/>
<keyword evidence="2" id="KW-1185">Reference proteome</keyword>
<gene>
    <name evidence="1" type="ORF">ADU59_27440</name>
</gene>
<dbReference type="OrthoDB" id="8419548at2"/>
<accession>A0A1C7NTC5</accession>
<protein>
    <submittedName>
        <fullName evidence="1">Uncharacterized protein</fullName>
    </submittedName>
</protein>
<name>A0A1C7NTC5_9HYPH</name>
<dbReference type="SUPFAM" id="SSF53756">
    <property type="entry name" value="UDP-Glycosyltransferase/glycogen phosphorylase"/>
    <property type="match status" value="1"/>
</dbReference>
<evidence type="ECO:0000313" key="2">
    <source>
        <dbReference type="Proteomes" id="UP000093111"/>
    </source>
</evidence>
<sequence>MKEIKFITKKLMSILRRARWLPFLKKPKSTEKTLPSYFRDLTKFASVVDVNSLKLGDEYLWPYFRQRLWVQLYAIGRGKTSKATMPPEVMQRGRLADIPLADRNQLKKKYRALDITDIKPADYNVDFLFMVVTNAAEQVRLPDGKYYHRVTDPFYEIASEVGSALKMEILRVKSPQLERSHKYYHKVQHVMSPIPSPREDHLRMDYPVGLLKRLNRRIPSVQHTHSVFRKFINWEMHTRDYYIDILRRINPRVLLLNGFHFQAPLISAAHHLGIKTVDIQHGIQVGYNPLYNDWEEMPPEGYQAVVDTFFVWGEKEAESIRKVFKGAKHAPVVTGFPWLARQLELTPPLQEEYREKFSRYRVKVLLILQNQDSVPPIYKELIRRSPANYLWIVRHHPKGNRFKPEDFGPARHDNVLLDPYFDQIVLAQLFKHTDITVSEGSTVAIEADYAGLYNFVFGDKGYKNYKQEVDNGSFFHIKNAASLFSKAAALDFTVRESRTGSYAKTDIKTIFQSLLADGSENEPERMVG</sequence>
<dbReference type="AlphaFoldDB" id="A0A1C7NTC5"/>
<reference evidence="1 2" key="1">
    <citation type="journal article" date="2016" name="Syst. Appl. Microbiol.">
        <title>Pararhizobium polonicum sp. nov. isolated from tumors on stone fruit rootstocks.</title>
        <authorList>
            <person name="Pulawska J."/>
            <person name="Kuzmanovic N."/>
            <person name="Willems A."/>
            <person name="Pothier J.F."/>
        </authorList>
    </citation>
    <scope>NUCLEOTIDE SEQUENCE [LARGE SCALE GENOMIC DNA]</scope>
    <source>
        <strain evidence="1 2">F5.1</strain>
    </source>
</reference>